<comment type="caution">
    <text evidence="2">The sequence shown here is derived from an EMBL/GenBank/DDBJ whole genome shotgun (WGS) entry which is preliminary data.</text>
</comment>
<reference evidence="2 3" key="1">
    <citation type="journal article" date="2021" name="Nat. Plants">
        <title>The Taxus genome provides insights into paclitaxel biosynthesis.</title>
        <authorList>
            <person name="Xiong X."/>
            <person name="Gou J."/>
            <person name="Liao Q."/>
            <person name="Li Y."/>
            <person name="Zhou Q."/>
            <person name="Bi G."/>
            <person name="Li C."/>
            <person name="Du R."/>
            <person name="Wang X."/>
            <person name="Sun T."/>
            <person name="Guo L."/>
            <person name="Liang H."/>
            <person name="Lu P."/>
            <person name="Wu Y."/>
            <person name="Zhang Z."/>
            <person name="Ro D.K."/>
            <person name="Shang Y."/>
            <person name="Huang S."/>
            <person name="Yan J."/>
        </authorList>
    </citation>
    <scope>NUCLEOTIDE SEQUENCE [LARGE SCALE GENOMIC DNA]</scope>
    <source>
        <strain evidence="2">Ta-2019</strain>
    </source>
</reference>
<dbReference type="PROSITE" id="PS51397">
    <property type="entry name" value="WLM"/>
    <property type="match status" value="1"/>
</dbReference>
<dbReference type="EMBL" id="JAHRHJ020000009">
    <property type="protein sequence ID" value="KAH9300947.1"/>
    <property type="molecule type" value="Genomic_DNA"/>
</dbReference>
<dbReference type="GO" id="GO:0006281">
    <property type="term" value="P:DNA repair"/>
    <property type="evidence" value="ECO:0007669"/>
    <property type="project" value="TreeGrafter"/>
</dbReference>
<dbReference type="Proteomes" id="UP000824469">
    <property type="component" value="Unassembled WGS sequence"/>
</dbReference>
<evidence type="ECO:0000259" key="1">
    <source>
        <dbReference type="PROSITE" id="PS51397"/>
    </source>
</evidence>
<gene>
    <name evidence="2" type="ORF">KI387_012530</name>
</gene>
<accession>A0AA38CIQ9</accession>
<dbReference type="GO" id="GO:0005634">
    <property type="term" value="C:nucleus"/>
    <property type="evidence" value="ECO:0007669"/>
    <property type="project" value="TreeGrafter"/>
</dbReference>
<sequence length="288" mass="31399">MPVASIESGQLCKVWEIKTLGKSRDADAKKLLESVAKQVQPIMAKRKWRVKLLSEFCPSNPSLLGLNVGGGAEVKIRLRRPNRESDFYPYEDLLGTMLHELTHNEHGPHDAKFYKLLDEITKECEELMVKGISGTGQGFDAPGRRLGGFSYNPPLSSLRQSALAAAEKRARQGALVPLGPNRVGGDREMMTLLTPTQAAAMAAERRLRDDIWCAAPVTSGNDGVQMASERENNFSGPSIIIEDQISASDGRKKDIVFPGSSSSIASVENPTSESDSMWKCGICTLLNP</sequence>
<keyword evidence="3" id="KW-1185">Reference proteome</keyword>
<evidence type="ECO:0000313" key="3">
    <source>
        <dbReference type="Proteomes" id="UP000824469"/>
    </source>
</evidence>
<evidence type="ECO:0000313" key="2">
    <source>
        <dbReference type="EMBL" id="KAH9300947.1"/>
    </source>
</evidence>
<dbReference type="InterPro" id="IPR053000">
    <property type="entry name" value="WSS1-like_metalloprotease"/>
</dbReference>
<dbReference type="InterPro" id="IPR013536">
    <property type="entry name" value="WLM_dom"/>
</dbReference>
<protein>
    <recommendedName>
        <fullName evidence="1">WLM domain-containing protein</fullName>
    </recommendedName>
</protein>
<feature type="non-terminal residue" evidence="2">
    <location>
        <position position="288"/>
    </location>
</feature>
<proteinExistence type="predicted"/>
<dbReference type="OMA" id="KFKVWSC"/>
<organism evidence="2 3">
    <name type="scientific">Taxus chinensis</name>
    <name type="common">Chinese yew</name>
    <name type="synonym">Taxus wallichiana var. chinensis</name>
    <dbReference type="NCBI Taxonomy" id="29808"/>
    <lineage>
        <taxon>Eukaryota</taxon>
        <taxon>Viridiplantae</taxon>
        <taxon>Streptophyta</taxon>
        <taxon>Embryophyta</taxon>
        <taxon>Tracheophyta</taxon>
        <taxon>Spermatophyta</taxon>
        <taxon>Pinopsida</taxon>
        <taxon>Pinidae</taxon>
        <taxon>Conifers II</taxon>
        <taxon>Cupressales</taxon>
        <taxon>Taxaceae</taxon>
        <taxon>Taxus</taxon>
    </lineage>
</organism>
<dbReference type="PANTHER" id="PTHR46622:SF1">
    <property type="entry name" value="DNA-DEPENDENT METALLOPROTEASE WSS1"/>
    <property type="match status" value="1"/>
</dbReference>
<dbReference type="Pfam" id="PF08325">
    <property type="entry name" value="WLM"/>
    <property type="match status" value="1"/>
</dbReference>
<name>A0AA38CIQ9_TAXCH</name>
<dbReference type="GO" id="GO:0008237">
    <property type="term" value="F:metallopeptidase activity"/>
    <property type="evidence" value="ECO:0007669"/>
    <property type="project" value="TreeGrafter"/>
</dbReference>
<dbReference type="PANTHER" id="PTHR46622">
    <property type="entry name" value="DNA-DEPENDENT METALLOPROTEASE WSS1"/>
    <property type="match status" value="1"/>
</dbReference>
<feature type="domain" description="WLM" evidence="1">
    <location>
        <begin position="5"/>
        <end position="208"/>
    </location>
</feature>
<dbReference type="AlphaFoldDB" id="A0AA38CIQ9"/>